<proteinExistence type="predicted"/>
<comment type="caution">
    <text evidence="1">The sequence shown here is derived from an EMBL/GenBank/DDBJ whole genome shotgun (WGS) entry which is preliminary data.</text>
</comment>
<protein>
    <submittedName>
        <fullName evidence="1">Uncharacterized protein</fullName>
    </submittedName>
</protein>
<evidence type="ECO:0000313" key="2">
    <source>
        <dbReference type="Proteomes" id="UP000549882"/>
    </source>
</evidence>
<keyword evidence="2" id="KW-1185">Reference proteome</keyword>
<organism evidence="1 2">
    <name type="scientific">Rhizobium paranaense</name>
    <dbReference type="NCBI Taxonomy" id="1650438"/>
    <lineage>
        <taxon>Bacteria</taxon>
        <taxon>Pseudomonadati</taxon>
        <taxon>Pseudomonadota</taxon>
        <taxon>Alphaproteobacteria</taxon>
        <taxon>Hyphomicrobiales</taxon>
        <taxon>Rhizobiaceae</taxon>
        <taxon>Rhizobium/Agrobacterium group</taxon>
        <taxon>Rhizobium</taxon>
    </lineage>
</organism>
<dbReference type="Proteomes" id="UP000549882">
    <property type="component" value="Unassembled WGS sequence"/>
</dbReference>
<accession>A0A7W8XXA0</accession>
<sequence>MMRTAACFHCDHTRRKLRHTVDQRLSAHCSTNDHRTGRIDANYAARVLAQIKTEDSE</sequence>
<name>A0A7W8XXA0_9HYPH</name>
<reference evidence="1 2" key="1">
    <citation type="submission" date="2020-08" db="EMBL/GenBank/DDBJ databases">
        <title>Genomic Encyclopedia of Type Strains, Phase IV (KMG-V): Genome sequencing to study the core and pangenomes of soil and plant-associated prokaryotes.</title>
        <authorList>
            <person name="Whitman W."/>
        </authorList>
    </citation>
    <scope>NUCLEOTIDE SEQUENCE [LARGE SCALE GENOMIC DNA]</scope>
    <source>
        <strain evidence="1 2">SEMIA 4064</strain>
    </source>
</reference>
<gene>
    <name evidence="1" type="ORF">GGD50_005893</name>
</gene>
<dbReference type="EMBL" id="JACHBI010000018">
    <property type="protein sequence ID" value="MBB5577241.1"/>
    <property type="molecule type" value="Genomic_DNA"/>
</dbReference>
<dbReference type="AlphaFoldDB" id="A0A7W8XXA0"/>
<evidence type="ECO:0000313" key="1">
    <source>
        <dbReference type="EMBL" id="MBB5577241.1"/>
    </source>
</evidence>